<accession>A0A1B2IUJ2</accession>
<evidence type="ECO:0000313" key="1">
    <source>
        <dbReference type="EMBL" id="ANZ65713.1"/>
    </source>
</evidence>
<dbReference type="EMBL" id="CP014924">
    <property type="protein sequence ID" value="ANZ65713.1"/>
    <property type="molecule type" value="Genomic_DNA"/>
</dbReference>
<dbReference type="OrthoDB" id="9887597at2"/>
<proteinExistence type="predicted"/>
<organism evidence="1 2">
    <name type="scientific">Secundilactobacillus paracollinoides</name>
    <dbReference type="NCBI Taxonomy" id="240427"/>
    <lineage>
        <taxon>Bacteria</taxon>
        <taxon>Bacillati</taxon>
        <taxon>Bacillota</taxon>
        <taxon>Bacilli</taxon>
        <taxon>Lactobacillales</taxon>
        <taxon>Lactobacillaceae</taxon>
        <taxon>Secundilactobacillus</taxon>
    </lineage>
</organism>
<keyword evidence="2" id="KW-1185">Reference proteome</keyword>
<evidence type="ECO:0000313" key="2">
    <source>
        <dbReference type="Proteomes" id="UP000093267"/>
    </source>
</evidence>
<protein>
    <submittedName>
        <fullName evidence="1">Uncharacterized protein</fullName>
    </submittedName>
</protein>
<name>A0A1B2IUJ2_9LACO</name>
<dbReference type="AlphaFoldDB" id="A0A1B2IUJ2"/>
<gene>
    <name evidence="1" type="ORF">AYR63_00170</name>
</gene>
<dbReference type="RefSeq" id="WP_065900792.1">
    <property type="nucleotide sequence ID" value="NZ_CP014912.1"/>
</dbReference>
<dbReference type="Proteomes" id="UP000093267">
    <property type="component" value="Chromosome"/>
</dbReference>
<reference evidence="1 2" key="1">
    <citation type="submission" date="2016-03" db="EMBL/GenBank/DDBJ databases">
        <title>Pediococcus and Lactobacillus from brewery environment - whole genome sequencing and assembly.</title>
        <authorList>
            <person name="Behr J."/>
            <person name="Geissler A.J."/>
            <person name="Vogel R.F."/>
        </authorList>
    </citation>
    <scope>NUCLEOTIDE SEQUENCE [LARGE SCALE GENOMIC DNA]</scope>
    <source>
        <strain evidence="1 2">TMW 1.1995</strain>
    </source>
</reference>
<dbReference type="KEGG" id="lpd:AYR62_02745"/>
<sequence>MDMTISRQVAVYWQELLATYRRGISKTFVPTVFNDQIILQGDLELIHVTQLMGLMQAFGSNFCETAVVPGGDKMARKAWSCTFKPQNVFRLMKDAGFDVDDAPRFYQSPIMLDKLEKPRWFHMSQSLKVAMKPEDDTHFLVSLTFNPCHFVADIDQRKYEPLYMFVNEMVLPLLTHVRLHRVDFNYDFLADAEQLKLFTKSTEDHEEKVRQTNDAIIVESGNRASYYLYMKSVERMHDQRGHGFLNTTEMALLHEKTGTGVSRIELRLNEAGIMDIMHSARVPSFDSRFFPSWLTFDYRFMHNGHTQHRSMRLLLGRVHDQCFKILKRQPFITDEILRNTVISAMATIHAEHGATPTSS</sequence>